<proteinExistence type="predicted"/>
<comment type="caution">
    <text evidence="2">The sequence shown here is derived from an EMBL/GenBank/DDBJ whole genome shotgun (WGS) entry which is preliminary data.</text>
</comment>
<protein>
    <submittedName>
        <fullName evidence="2">Uncharacterized protein</fullName>
    </submittedName>
</protein>
<name>A0ABQ3RX02_9ACTN</name>
<evidence type="ECO:0000313" key="3">
    <source>
        <dbReference type="Proteomes" id="UP000649259"/>
    </source>
</evidence>
<organism evidence="2 3">
    <name type="scientific">Streptomyces asoensis</name>
    <dbReference type="NCBI Taxonomy" id="249586"/>
    <lineage>
        <taxon>Bacteria</taxon>
        <taxon>Bacillati</taxon>
        <taxon>Actinomycetota</taxon>
        <taxon>Actinomycetes</taxon>
        <taxon>Kitasatosporales</taxon>
        <taxon>Streptomycetaceae</taxon>
        <taxon>Streptomyces</taxon>
    </lineage>
</organism>
<evidence type="ECO:0000313" key="2">
    <source>
        <dbReference type="EMBL" id="GHI60399.1"/>
    </source>
</evidence>
<gene>
    <name evidence="2" type="ORF">Saso_20490</name>
</gene>
<sequence length="55" mass="5682">MRVTDVSEAPSENPAGASGSAHVAQPVIRRAFTVYDLHARDRAAPVHSSAAPAAD</sequence>
<keyword evidence="3" id="KW-1185">Reference proteome</keyword>
<dbReference type="EMBL" id="BNEB01000002">
    <property type="protein sequence ID" value="GHI60399.1"/>
    <property type="molecule type" value="Genomic_DNA"/>
</dbReference>
<feature type="region of interest" description="Disordered" evidence="1">
    <location>
        <begin position="1"/>
        <end position="23"/>
    </location>
</feature>
<reference evidence="3" key="1">
    <citation type="submission" date="2023-07" db="EMBL/GenBank/DDBJ databases">
        <title>Whole genome shotgun sequence of Streptomyces cacaoi subsp. asoensis NBRC 13813.</title>
        <authorList>
            <person name="Komaki H."/>
            <person name="Tamura T."/>
        </authorList>
    </citation>
    <scope>NUCLEOTIDE SEQUENCE [LARGE SCALE GENOMIC DNA]</scope>
    <source>
        <strain evidence="3">NBRC 13813</strain>
    </source>
</reference>
<dbReference type="GeneID" id="91469951"/>
<dbReference type="Proteomes" id="UP000649259">
    <property type="component" value="Unassembled WGS sequence"/>
</dbReference>
<accession>A0ABQ3RX02</accession>
<dbReference type="RefSeq" id="WP_189918740.1">
    <property type="nucleotide sequence ID" value="NZ_BMSI01000002.1"/>
</dbReference>
<evidence type="ECO:0000256" key="1">
    <source>
        <dbReference type="SAM" id="MobiDB-lite"/>
    </source>
</evidence>